<feature type="coiled-coil region" evidence="1">
    <location>
        <begin position="47"/>
        <end position="105"/>
    </location>
</feature>
<evidence type="ECO:0000256" key="1">
    <source>
        <dbReference type="SAM" id="Coils"/>
    </source>
</evidence>
<sequence length="129" mass="14460">METTVNEAVDELTNAFSVDAASKPTIEAFKKETTSCMKRVQDTTDLANKVQSETNNINELLQSLKSKDEELQTAFGKIDQLELLINRVKDTYNAVAENLDQVEKTVNASTPLRLVMFICLHTYLIAFIS</sequence>
<keyword evidence="3" id="KW-1185">Reference proteome</keyword>
<keyword evidence="1" id="KW-0175">Coiled coil</keyword>
<proteinExistence type="predicted"/>
<accession>A0AAN7DHH5</accession>
<name>A0AAN7DHH5_9FUNG</name>
<reference evidence="2 3" key="1">
    <citation type="submission" date="2022-11" db="EMBL/GenBank/DDBJ databases">
        <title>Mucor velutinosus strain NIH1002 WGS.</title>
        <authorList>
            <person name="Subramanian P."/>
            <person name="Mullikin J.C."/>
            <person name="Segre J.A."/>
            <person name="Zelazny A.M."/>
        </authorList>
    </citation>
    <scope>NUCLEOTIDE SEQUENCE [LARGE SCALE GENOMIC DNA]</scope>
    <source>
        <strain evidence="2 3">NIH1002</strain>
    </source>
</reference>
<gene>
    <name evidence="2" type="ORF">ATC70_011001</name>
</gene>
<comment type="caution">
    <text evidence="2">The sequence shown here is derived from an EMBL/GenBank/DDBJ whole genome shotgun (WGS) entry which is preliminary data.</text>
</comment>
<protein>
    <submittedName>
        <fullName evidence="2">Uncharacterized protein</fullName>
    </submittedName>
</protein>
<dbReference type="RefSeq" id="XP_064682706.1">
    <property type="nucleotide sequence ID" value="XM_064830204.1"/>
</dbReference>
<evidence type="ECO:0000313" key="2">
    <source>
        <dbReference type="EMBL" id="KAK4516040.1"/>
    </source>
</evidence>
<dbReference type="AlphaFoldDB" id="A0AAN7DHH5"/>
<evidence type="ECO:0000313" key="3">
    <source>
        <dbReference type="Proteomes" id="UP001304243"/>
    </source>
</evidence>
<dbReference type="Proteomes" id="UP001304243">
    <property type="component" value="Unassembled WGS sequence"/>
</dbReference>
<organism evidence="2 3">
    <name type="scientific">Mucor velutinosus</name>
    <dbReference type="NCBI Taxonomy" id="708070"/>
    <lineage>
        <taxon>Eukaryota</taxon>
        <taxon>Fungi</taxon>
        <taxon>Fungi incertae sedis</taxon>
        <taxon>Mucoromycota</taxon>
        <taxon>Mucoromycotina</taxon>
        <taxon>Mucoromycetes</taxon>
        <taxon>Mucorales</taxon>
        <taxon>Mucorineae</taxon>
        <taxon>Mucoraceae</taxon>
        <taxon>Mucor</taxon>
    </lineage>
</organism>
<dbReference type="GeneID" id="89954687"/>
<dbReference type="EMBL" id="JASEJX010000014">
    <property type="protein sequence ID" value="KAK4516040.1"/>
    <property type="molecule type" value="Genomic_DNA"/>
</dbReference>